<name>A0ABU2RJ04_9ACTN</name>
<gene>
    <name evidence="2" type="ORF">RM649_14390</name>
</gene>
<organism evidence="2 3">
    <name type="scientific">Streptomyces salyersiae</name>
    <dbReference type="NCBI Taxonomy" id="3075530"/>
    <lineage>
        <taxon>Bacteria</taxon>
        <taxon>Bacillati</taxon>
        <taxon>Actinomycetota</taxon>
        <taxon>Actinomycetes</taxon>
        <taxon>Kitasatosporales</taxon>
        <taxon>Streptomycetaceae</taxon>
        <taxon>Streptomyces</taxon>
    </lineage>
</organism>
<dbReference type="EMBL" id="JAVREX010000005">
    <property type="protein sequence ID" value="MDT0428830.1"/>
    <property type="molecule type" value="Genomic_DNA"/>
</dbReference>
<dbReference type="Proteomes" id="UP001183777">
    <property type="component" value="Unassembled WGS sequence"/>
</dbReference>
<comment type="caution">
    <text evidence="2">The sequence shown here is derived from an EMBL/GenBank/DDBJ whole genome shotgun (WGS) entry which is preliminary data.</text>
</comment>
<accession>A0ABU2RJ04</accession>
<protein>
    <submittedName>
        <fullName evidence="2">Uncharacterized protein</fullName>
    </submittedName>
</protein>
<evidence type="ECO:0000313" key="2">
    <source>
        <dbReference type="EMBL" id="MDT0428830.1"/>
    </source>
</evidence>
<evidence type="ECO:0000313" key="3">
    <source>
        <dbReference type="Proteomes" id="UP001183777"/>
    </source>
</evidence>
<sequence>MYAYELHQARSAELIRRAEARRTVREAVLARRAARIAARAEARVSGQDGPGRRVSGDPGRFARAA</sequence>
<keyword evidence="3" id="KW-1185">Reference proteome</keyword>
<reference evidence="3" key="1">
    <citation type="submission" date="2023-07" db="EMBL/GenBank/DDBJ databases">
        <title>30 novel species of actinomycetes from the DSMZ collection.</title>
        <authorList>
            <person name="Nouioui I."/>
        </authorList>
    </citation>
    <scope>NUCLEOTIDE SEQUENCE [LARGE SCALE GENOMIC DNA]</scope>
    <source>
        <strain evidence="3">DSM 41770</strain>
    </source>
</reference>
<feature type="region of interest" description="Disordered" evidence="1">
    <location>
        <begin position="40"/>
        <end position="65"/>
    </location>
</feature>
<proteinExistence type="predicted"/>
<dbReference type="RefSeq" id="WP_014048488.1">
    <property type="nucleotide sequence ID" value="NZ_JAVREX010000005.1"/>
</dbReference>
<evidence type="ECO:0000256" key="1">
    <source>
        <dbReference type="SAM" id="MobiDB-lite"/>
    </source>
</evidence>